<evidence type="ECO:0000256" key="1">
    <source>
        <dbReference type="ARBA" id="ARBA00009841"/>
    </source>
</evidence>
<dbReference type="Pfam" id="PF02598">
    <property type="entry name" value="Methyltrn_RNA_3"/>
    <property type="match status" value="1"/>
</dbReference>
<name>A0AAW0V221_SCYPA</name>
<dbReference type="Gene3D" id="2.40.50.140">
    <property type="entry name" value="Nucleic acid-binding proteins"/>
    <property type="match status" value="1"/>
</dbReference>
<gene>
    <name evidence="3" type="ORF">O3P69_007042</name>
</gene>
<evidence type="ECO:0000313" key="3">
    <source>
        <dbReference type="EMBL" id="KAK8406044.1"/>
    </source>
</evidence>
<comment type="similarity">
    <text evidence="1">Belongs to the class IV-like SAM-binding methyltransferase superfamily.</text>
</comment>
<evidence type="ECO:0000256" key="2">
    <source>
        <dbReference type="SAM" id="MobiDB-lite"/>
    </source>
</evidence>
<organism evidence="3 4">
    <name type="scientific">Scylla paramamosain</name>
    <name type="common">Mud crab</name>
    <dbReference type="NCBI Taxonomy" id="85552"/>
    <lineage>
        <taxon>Eukaryota</taxon>
        <taxon>Metazoa</taxon>
        <taxon>Ecdysozoa</taxon>
        <taxon>Arthropoda</taxon>
        <taxon>Crustacea</taxon>
        <taxon>Multicrustacea</taxon>
        <taxon>Malacostraca</taxon>
        <taxon>Eumalacostraca</taxon>
        <taxon>Eucarida</taxon>
        <taxon>Decapoda</taxon>
        <taxon>Pleocyemata</taxon>
        <taxon>Brachyura</taxon>
        <taxon>Eubrachyura</taxon>
        <taxon>Portunoidea</taxon>
        <taxon>Portunidae</taxon>
        <taxon>Portuninae</taxon>
        <taxon>Scylla</taxon>
    </lineage>
</organism>
<accession>A0AAW0V221</accession>
<feature type="region of interest" description="Disordered" evidence="2">
    <location>
        <begin position="16"/>
        <end position="49"/>
    </location>
</feature>
<dbReference type="Gene3D" id="3.40.1280.10">
    <property type="match status" value="1"/>
</dbReference>
<dbReference type="AlphaFoldDB" id="A0AAW0V221"/>
<comment type="caution">
    <text evidence="3">The sequence shown here is derived from an EMBL/GenBank/DDBJ whole genome shotgun (WGS) entry which is preliminary data.</text>
</comment>
<dbReference type="InterPro" id="IPR012340">
    <property type="entry name" value="NA-bd_OB-fold"/>
</dbReference>
<dbReference type="InterPro" id="IPR029026">
    <property type="entry name" value="tRNA_m1G_MTases_N"/>
</dbReference>
<keyword evidence="4" id="KW-1185">Reference proteome</keyword>
<dbReference type="SUPFAM" id="SSF50249">
    <property type="entry name" value="Nucleic acid-binding proteins"/>
    <property type="match status" value="1"/>
</dbReference>
<proteinExistence type="inferred from homology"/>
<dbReference type="SUPFAM" id="SSF75217">
    <property type="entry name" value="alpha/beta knot"/>
    <property type="match status" value="1"/>
</dbReference>
<dbReference type="InterPro" id="IPR003750">
    <property type="entry name" value="Put_MeTrfase-C9orf114-like"/>
</dbReference>
<sequence length="547" mass="61004">MSFGFKNKRRHFDNDEEYGCRRNYHDDREKRSGPGGWKAPRREAQGKKKKWEGELIEQFEVVESPDKPRKYTVSIAVPASILVETCIKDSLRTYVVGQIARAANIYSVDEIVVYDDKCWKKDITSKAEIEDFIEMMQVLLEYQECPQYLRKHMFQFHHHLKNVGVLNALNSPHHLRVNQWCEYREGVVLEKSNKSVSYVDIGLSTDVSINQALQPGLRVTVQLPPEAQEMKRPYGSVVSPNEPREKAGYYWGYTVRVANSLSEVVAGSRFPDGYDLLIGTSDKGEDVRKVTFPEFTHALIVFGGVEGLESAIEADTDLEATEPSHLFDFYVNTCPLQQTRTVRTEEAVLISLCQLQDKLIVIAQHLEVHHHPGVSFNDKSDTNVQLVVSWYPGPIISDISVDHTRHLPTLLPVVVLDGLVLQARRCKILTKSTTFKSICSAFLSVVTALGMTVGHVNLAAGGVSQPKELPETGGGVSSNGALPVTGVGVSGNEELSDRSRMSMAREAICNNGQWPGSASAVVDSVGQQYNSLHLLYCVKKTCYTSEE</sequence>
<reference evidence="3 4" key="1">
    <citation type="submission" date="2023-03" db="EMBL/GenBank/DDBJ databases">
        <title>High-quality genome of Scylla paramamosain provides insights in environmental adaptation.</title>
        <authorList>
            <person name="Zhang L."/>
        </authorList>
    </citation>
    <scope>NUCLEOTIDE SEQUENCE [LARGE SCALE GENOMIC DNA]</scope>
    <source>
        <strain evidence="3">LZ_2023a</strain>
        <tissue evidence="3">Muscle</tissue>
    </source>
</reference>
<protein>
    <recommendedName>
        <fullName evidence="5">RNA methyltransferase</fullName>
    </recommendedName>
</protein>
<dbReference type="PANTHER" id="PTHR12150:SF13">
    <property type="entry name" value="METHYLTRANSFERASE C9ORF114-RELATED"/>
    <property type="match status" value="1"/>
</dbReference>
<dbReference type="EMBL" id="JARAKH010000002">
    <property type="protein sequence ID" value="KAK8406044.1"/>
    <property type="molecule type" value="Genomic_DNA"/>
</dbReference>
<dbReference type="CDD" id="cd18086">
    <property type="entry name" value="HsC9orf114-like"/>
    <property type="match status" value="1"/>
</dbReference>
<dbReference type="InterPro" id="IPR029028">
    <property type="entry name" value="Alpha/beta_knot_MTases"/>
</dbReference>
<dbReference type="PANTHER" id="PTHR12150">
    <property type="entry name" value="CLASS IV SAM-BINDING METHYLTRANSFERASE-RELATED"/>
    <property type="match status" value="1"/>
</dbReference>
<feature type="compositionally biased region" description="Basic and acidic residues" evidence="2">
    <location>
        <begin position="18"/>
        <end position="32"/>
    </location>
</feature>
<dbReference type="Proteomes" id="UP001487740">
    <property type="component" value="Unassembled WGS sequence"/>
</dbReference>
<evidence type="ECO:0008006" key="5">
    <source>
        <dbReference type="Google" id="ProtNLM"/>
    </source>
</evidence>
<evidence type="ECO:0000313" key="4">
    <source>
        <dbReference type="Proteomes" id="UP001487740"/>
    </source>
</evidence>